<dbReference type="RefSeq" id="WP_196152805.1">
    <property type="nucleotide sequence ID" value="NZ_JADMLG010000015.1"/>
</dbReference>
<gene>
    <name evidence="6" type="ORF">IT779_29950</name>
</gene>
<dbReference type="Pfam" id="PF00440">
    <property type="entry name" value="TetR_N"/>
    <property type="match status" value="1"/>
</dbReference>
<dbReference type="PANTHER" id="PTHR30055">
    <property type="entry name" value="HTH-TYPE TRANSCRIPTIONAL REGULATOR RUTR"/>
    <property type="match status" value="1"/>
</dbReference>
<evidence type="ECO:0000313" key="6">
    <source>
        <dbReference type="EMBL" id="MBH0780505.1"/>
    </source>
</evidence>
<dbReference type="Gene3D" id="1.10.357.10">
    <property type="entry name" value="Tetracycline Repressor, domain 2"/>
    <property type="match status" value="1"/>
</dbReference>
<dbReference type="PROSITE" id="PS50977">
    <property type="entry name" value="HTH_TETR_2"/>
    <property type="match status" value="1"/>
</dbReference>
<protein>
    <submittedName>
        <fullName evidence="6">TetR/AcrR family transcriptional regulator</fullName>
    </submittedName>
</protein>
<name>A0A931IIW0_9NOCA</name>
<proteinExistence type="predicted"/>
<dbReference type="Proteomes" id="UP000655751">
    <property type="component" value="Unassembled WGS sequence"/>
</dbReference>
<feature type="DNA-binding region" description="H-T-H motif" evidence="4">
    <location>
        <begin position="29"/>
        <end position="48"/>
    </location>
</feature>
<keyword evidence="7" id="KW-1185">Reference proteome</keyword>
<dbReference type="InterPro" id="IPR050109">
    <property type="entry name" value="HTH-type_TetR-like_transc_reg"/>
</dbReference>
<dbReference type="InterPro" id="IPR001647">
    <property type="entry name" value="HTH_TetR"/>
</dbReference>
<feature type="domain" description="HTH tetR-type" evidence="5">
    <location>
        <begin position="6"/>
        <end position="66"/>
    </location>
</feature>
<dbReference type="AlphaFoldDB" id="A0A931IIW0"/>
<evidence type="ECO:0000256" key="1">
    <source>
        <dbReference type="ARBA" id="ARBA00023015"/>
    </source>
</evidence>
<evidence type="ECO:0000256" key="2">
    <source>
        <dbReference type="ARBA" id="ARBA00023125"/>
    </source>
</evidence>
<organism evidence="6 7">
    <name type="scientific">Nocardia bovistercoris</name>
    <dbReference type="NCBI Taxonomy" id="2785916"/>
    <lineage>
        <taxon>Bacteria</taxon>
        <taxon>Bacillati</taxon>
        <taxon>Actinomycetota</taxon>
        <taxon>Actinomycetes</taxon>
        <taxon>Mycobacteriales</taxon>
        <taxon>Nocardiaceae</taxon>
        <taxon>Nocardia</taxon>
    </lineage>
</organism>
<reference evidence="6" key="1">
    <citation type="submission" date="2020-11" db="EMBL/GenBank/DDBJ databases">
        <title>Nocardia NEAU-351.nov., a novel actinomycete isolated from the cow dung.</title>
        <authorList>
            <person name="Zhang X."/>
        </authorList>
    </citation>
    <scope>NUCLEOTIDE SEQUENCE</scope>
    <source>
        <strain evidence="6">NEAU-351</strain>
    </source>
</reference>
<keyword evidence="2 4" id="KW-0238">DNA-binding</keyword>
<sequence>MGRWEPDARGRLLRAALELFSERGYEATTTAQIAERAGLTKATLFRLFPDKREIVFQGQARLVALVTTGVQNAPAEARPVELVAAGLSALSDAHTQEHRDLGRTLDAIVASSEELRERAVFKRWAITSAFEQALIARLGDPHKAGVLADLGTRAFYTGGEKWLATDDRHCLADYVLRELASYEDLMRACFTAQ</sequence>
<evidence type="ECO:0000256" key="3">
    <source>
        <dbReference type="ARBA" id="ARBA00023163"/>
    </source>
</evidence>
<evidence type="ECO:0000256" key="4">
    <source>
        <dbReference type="PROSITE-ProRule" id="PRU00335"/>
    </source>
</evidence>
<dbReference type="SUPFAM" id="SSF46689">
    <property type="entry name" value="Homeodomain-like"/>
    <property type="match status" value="1"/>
</dbReference>
<keyword evidence="1" id="KW-0805">Transcription regulation</keyword>
<evidence type="ECO:0000313" key="7">
    <source>
        <dbReference type="Proteomes" id="UP000655751"/>
    </source>
</evidence>
<dbReference type="InterPro" id="IPR009057">
    <property type="entry name" value="Homeodomain-like_sf"/>
</dbReference>
<dbReference type="PANTHER" id="PTHR30055:SF238">
    <property type="entry name" value="MYCOFACTOCIN BIOSYNTHESIS TRANSCRIPTIONAL REGULATOR MFTR-RELATED"/>
    <property type="match status" value="1"/>
</dbReference>
<comment type="caution">
    <text evidence="6">The sequence shown here is derived from an EMBL/GenBank/DDBJ whole genome shotgun (WGS) entry which is preliminary data.</text>
</comment>
<dbReference type="PRINTS" id="PR00455">
    <property type="entry name" value="HTHTETR"/>
</dbReference>
<dbReference type="GO" id="GO:0000976">
    <property type="term" value="F:transcription cis-regulatory region binding"/>
    <property type="evidence" value="ECO:0007669"/>
    <property type="project" value="TreeGrafter"/>
</dbReference>
<keyword evidence="3" id="KW-0804">Transcription</keyword>
<dbReference type="GO" id="GO:0003700">
    <property type="term" value="F:DNA-binding transcription factor activity"/>
    <property type="evidence" value="ECO:0007669"/>
    <property type="project" value="TreeGrafter"/>
</dbReference>
<evidence type="ECO:0000259" key="5">
    <source>
        <dbReference type="PROSITE" id="PS50977"/>
    </source>
</evidence>
<dbReference type="EMBL" id="JADMLG010000015">
    <property type="protein sequence ID" value="MBH0780505.1"/>
    <property type="molecule type" value="Genomic_DNA"/>
</dbReference>
<accession>A0A931IIW0</accession>